<dbReference type="Pfam" id="PF00171">
    <property type="entry name" value="Aldedh"/>
    <property type="match status" value="1"/>
</dbReference>
<accession>A0A7G8YMW4</accession>
<name>A0A7G8YMW4_9PSED</name>
<dbReference type="GO" id="GO:0009450">
    <property type="term" value="P:gamma-aminobutyric acid catabolic process"/>
    <property type="evidence" value="ECO:0007669"/>
    <property type="project" value="TreeGrafter"/>
</dbReference>
<dbReference type="PANTHER" id="PTHR43353">
    <property type="entry name" value="SUCCINATE-SEMIALDEHYDE DEHYDROGENASE, MITOCHONDRIAL"/>
    <property type="match status" value="1"/>
</dbReference>
<dbReference type="Gene3D" id="3.40.309.10">
    <property type="entry name" value="Aldehyde Dehydrogenase, Chain A, domain 2"/>
    <property type="match status" value="1"/>
</dbReference>
<dbReference type="InterPro" id="IPR016161">
    <property type="entry name" value="Ald_DH/histidinol_DH"/>
</dbReference>
<gene>
    <name evidence="3" type="ORF">GGI48_27745</name>
</gene>
<evidence type="ECO:0000259" key="2">
    <source>
        <dbReference type="Pfam" id="PF00171"/>
    </source>
</evidence>
<dbReference type="EMBL" id="CP060201">
    <property type="protein sequence ID" value="QNH77013.1"/>
    <property type="molecule type" value="Genomic_DNA"/>
</dbReference>
<protein>
    <submittedName>
        <fullName evidence="3">Aldehyde dehydrogenase family protein</fullName>
    </submittedName>
</protein>
<dbReference type="InterPro" id="IPR050740">
    <property type="entry name" value="Aldehyde_DH_Superfamily"/>
</dbReference>
<dbReference type="InterPro" id="IPR016162">
    <property type="entry name" value="Ald_DH_N"/>
</dbReference>
<proteinExistence type="predicted"/>
<dbReference type="RefSeq" id="WP_179601073.1">
    <property type="nucleotide sequence ID" value="NZ_CP060201.1"/>
</dbReference>
<dbReference type="GO" id="GO:0004777">
    <property type="term" value="F:succinate-semialdehyde dehydrogenase (NAD+) activity"/>
    <property type="evidence" value="ECO:0007669"/>
    <property type="project" value="TreeGrafter"/>
</dbReference>
<reference evidence="4" key="1">
    <citation type="journal article" date="2020" name="Microbiol. Resour. Announc.">
        <title>Complete genome sequences of four natural Pseudomonas isolates that catabolize a wide range of aromatic compounds relevant to lignin valorization.</title>
        <authorList>
            <person name="Hatmaker E.A."/>
            <person name="Presley G."/>
            <person name="Cannon O."/>
            <person name="Guss A.M."/>
            <person name="Elkins J.G."/>
        </authorList>
    </citation>
    <scope>NUCLEOTIDE SEQUENCE [LARGE SCALE GENOMIC DNA]</scope>
    <source>
        <strain evidence="4">H1F5C</strain>
    </source>
</reference>
<dbReference type="Proteomes" id="UP000515277">
    <property type="component" value="Chromosome"/>
</dbReference>
<evidence type="ECO:0000313" key="3">
    <source>
        <dbReference type="EMBL" id="QNH77013.1"/>
    </source>
</evidence>
<dbReference type="InterPro" id="IPR015590">
    <property type="entry name" value="Aldehyde_DH_dom"/>
</dbReference>
<dbReference type="SUPFAM" id="SSF53720">
    <property type="entry name" value="ALDH-like"/>
    <property type="match status" value="1"/>
</dbReference>
<sequence length="482" mass="51601">MNSACRDAVLYFINPGFWPSVSRRTLEVVAPATLERVGVIPLCEKTDVDAAIAAAQAACSGWRKTTVKARGQWLHKVAETIGQLTEHSLQVARLMSAETGRPFSDAMEELAACARVFRHYAQRVTEEARDSVCGSWRHYEPYGVSVHILGGSQPLLLMCRTVAAALAAGNSCIVKPAETATLCTLKFMEYFSALPSGLVACLPGDGLTAQWLVQSCATHVVAFTGGAAAGSAVAVTCAELMKPCLIETGGVAATIVSRHASLDVAAAYAVAAAFRLSGQIGISANRFYVVDEIHDQFVERFAAGVRALRVGYSRGYPEIGPLLSEEARNQVMRLVEDALTKGATRVCGGRIPVDHPVGWFYEPTLLTGLSTDMDIHHEQCFGPVAAVRRVRHLEEALDLANGSPCMRAAVLFSNDVDEAIAAVDRLEAGLIGVNKPLMDREVRALDGWTIAGGSGDLSQCGMNAFRRSKTVLISRPALERQG</sequence>
<dbReference type="AlphaFoldDB" id="A0A7G8YMW4"/>
<dbReference type="PANTHER" id="PTHR43353:SF6">
    <property type="entry name" value="CYTOPLASMIC ALDEHYDE DEHYDROGENASE (EUROFUNG)"/>
    <property type="match status" value="1"/>
</dbReference>
<dbReference type="Gene3D" id="3.40.605.10">
    <property type="entry name" value="Aldehyde Dehydrogenase, Chain A, domain 1"/>
    <property type="match status" value="1"/>
</dbReference>
<evidence type="ECO:0000313" key="4">
    <source>
        <dbReference type="Proteomes" id="UP000515277"/>
    </source>
</evidence>
<evidence type="ECO:0000256" key="1">
    <source>
        <dbReference type="ARBA" id="ARBA00023002"/>
    </source>
</evidence>
<keyword evidence="1" id="KW-0560">Oxidoreductase</keyword>
<dbReference type="InterPro" id="IPR016163">
    <property type="entry name" value="Ald_DH_C"/>
</dbReference>
<feature type="domain" description="Aldehyde dehydrogenase" evidence="2">
    <location>
        <begin position="22"/>
        <end position="471"/>
    </location>
</feature>
<organism evidence="3 4">
    <name type="scientific">Pseudomonas protegens</name>
    <dbReference type="NCBI Taxonomy" id="380021"/>
    <lineage>
        <taxon>Bacteria</taxon>
        <taxon>Pseudomonadati</taxon>
        <taxon>Pseudomonadota</taxon>
        <taxon>Gammaproteobacteria</taxon>
        <taxon>Pseudomonadales</taxon>
        <taxon>Pseudomonadaceae</taxon>
        <taxon>Pseudomonas</taxon>
    </lineage>
</organism>